<dbReference type="Proteomes" id="UP001432000">
    <property type="component" value="Chromosome"/>
</dbReference>
<dbReference type="CDD" id="cd03319">
    <property type="entry name" value="L-Ala-DL-Glu_epimerase"/>
    <property type="match status" value="1"/>
</dbReference>
<dbReference type="SUPFAM" id="SSF51604">
    <property type="entry name" value="Enolase C-terminal domain-like"/>
    <property type="match status" value="1"/>
</dbReference>
<name>A0ABZ2PMK7_9NOCA</name>
<comment type="cofactor">
    <cofactor evidence="6">
        <name>Mg(2+)</name>
        <dbReference type="ChEBI" id="CHEBI:18420"/>
    </cofactor>
    <text evidence="6">Binds 1 Mg(2+) ion per subunit.</text>
</comment>
<dbReference type="EC" id="5.1.1.-" evidence="6"/>
<reference evidence="8 9" key="1">
    <citation type="submission" date="2024-03" db="EMBL/GenBank/DDBJ databases">
        <title>Natural products discovery in diverse microorganisms through a two-stage MS feature dereplication strategy.</title>
        <authorList>
            <person name="Zhang R."/>
        </authorList>
    </citation>
    <scope>NUCLEOTIDE SEQUENCE [LARGE SCALE GENOMIC DNA]</scope>
    <source>
        <strain evidence="8 9">18930</strain>
    </source>
</reference>
<dbReference type="InterPro" id="IPR018110">
    <property type="entry name" value="Mandel_Rmase/mucon_lact_enz_CS"/>
</dbReference>
<evidence type="ECO:0000256" key="4">
    <source>
        <dbReference type="ARBA" id="ARBA00022842"/>
    </source>
</evidence>
<evidence type="ECO:0000313" key="9">
    <source>
        <dbReference type="Proteomes" id="UP001432000"/>
    </source>
</evidence>
<accession>A0ABZ2PMK7</accession>
<protein>
    <recommendedName>
        <fullName evidence="6">Dipeptide epimerase</fullName>
        <ecNumber evidence="6">5.1.1.-</ecNumber>
    </recommendedName>
</protein>
<dbReference type="InterPro" id="IPR036849">
    <property type="entry name" value="Enolase-like_C_sf"/>
</dbReference>
<feature type="domain" description="Mandelate racemase/muconate lactonizing enzyme C-terminal" evidence="7">
    <location>
        <begin position="149"/>
        <end position="244"/>
    </location>
</feature>
<dbReference type="PROSITE" id="PS00909">
    <property type="entry name" value="MR_MLE_2"/>
    <property type="match status" value="1"/>
</dbReference>
<proteinExistence type="inferred from homology"/>
<dbReference type="Gene3D" id="3.20.20.120">
    <property type="entry name" value="Enolase-like C-terminal domain"/>
    <property type="match status" value="1"/>
</dbReference>
<evidence type="ECO:0000259" key="7">
    <source>
        <dbReference type="SMART" id="SM00922"/>
    </source>
</evidence>
<keyword evidence="3 6" id="KW-0479">Metal-binding</keyword>
<dbReference type="InterPro" id="IPR013342">
    <property type="entry name" value="Mandelate_racemase_C"/>
</dbReference>
<dbReference type="EMBL" id="CP147846">
    <property type="protein sequence ID" value="WXG68378.1"/>
    <property type="molecule type" value="Genomic_DNA"/>
</dbReference>
<evidence type="ECO:0000313" key="8">
    <source>
        <dbReference type="EMBL" id="WXG68378.1"/>
    </source>
</evidence>
<dbReference type="SFLD" id="SFLDS00001">
    <property type="entry name" value="Enolase"/>
    <property type="match status" value="1"/>
</dbReference>
<keyword evidence="5 6" id="KW-0413">Isomerase</keyword>
<evidence type="ECO:0000256" key="2">
    <source>
        <dbReference type="ARBA" id="ARBA00022428"/>
    </source>
</evidence>
<dbReference type="PANTHER" id="PTHR48073:SF2">
    <property type="entry name" value="O-SUCCINYLBENZOATE SYNTHASE"/>
    <property type="match status" value="1"/>
</dbReference>
<dbReference type="InterPro" id="IPR034603">
    <property type="entry name" value="Dipeptide_epimerase"/>
</dbReference>
<evidence type="ECO:0000256" key="1">
    <source>
        <dbReference type="ARBA" id="ARBA00008031"/>
    </source>
</evidence>
<evidence type="ECO:0000256" key="5">
    <source>
        <dbReference type="ARBA" id="ARBA00023235"/>
    </source>
</evidence>
<dbReference type="SFLD" id="SFLDG00180">
    <property type="entry name" value="muconate_cycloisomerase"/>
    <property type="match status" value="1"/>
</dbReference>
<dbReference type="InterPro" id="IPR029017">
    <property type="entry name" value="Enolase-like_N"/>
</dbReference>
<dbReference type="RefSeq" id="WP_338888550.1">
    <property type="nucleotide sequence ID" value="NZ_CP147846.1"/>
</dbReference>
<keyword evidence="4 6" id="KW-0460">Magnesium</keyword>
<dbReference type="Gene3D" id="3.30.390.10">
    <property type="entry name" value="Enolase-like, N-terminal domain"/>
    <property type="match status" value="1"/>
</dbReference>
<dbReference type="InterPro" id="IPR029065">
    <property type="entry name" value="Enolase_C-like"/>
</dbReference>
<comment type="similarity">
    <text evidence="1 6">Belongs to the mandelate racemase/muconate lactonizing enzyme family.</text>
</comment>
<keyword evidence="2" id="KW-0474">Menaquinone biosynthesis</keyword>
<gene>
    <name evidence="8" type="ORF">WDS16_24820</name>
</gene>
<keyword evidence="9" id="KW-1185">Reference proteome</keyword>
<dbReference type="SUPFAM" id="SSF54826">
    <property type="entry name" value="Enolase N-terminal domain-like"/>
    <property type="match status" value="1"/>
</dbReference>
<evidence type="ECO:0000256" key="3">
    <source>
        <dbReference type="ARBA" id="ARBA00022723"/>
    </source>
</evidence>
<organism evidence="8 9">
    <name type="scientific">Rhodococcus sovatensis</name>
    <dbReference type="NCBI Taxonomy" id="1805840"/>
    <lineage>
        <taxon>Bacteria</taxon>
        <taxon>Bacillati</taxon>
        <taxon>Actinomycetota</taxon>
        <taxon>Actinomycetes</taxon>
        <taxon>Mycobacteriales</taxon>
        <taxon>Nocardiaceae</taxon>
        <taxon>Rhodococcus</taxon>
    </lineage>
</organism>
<sequence length="360" mass="37526">MPIGAGTGPDHRHGGGIDGMKLTWTVHTLVLATPFRISRGVMSTRDAITVTATDPATGLCGHGEVVTSVYARLDVARIDTELRAVGVRGDDSISLDDALAHTHPAVAAAVWSAITDLRSCRDGVSVATYLGLPLLAQVPTARTVGIGTPEEMGAEAADLVGQGFGLLKVKADSDASESVRRLISVAAAAPGTELIVDSNEAWTAETALSVLADIRGLPVVALEQPLPAHDLDGIRDLRSRSEIPIIADESIHTLSDLDGLCGLADAVNIKLPKCGGIYRAYELATAARDRGMDVMLGCLVSSSLSIAPAVHLASLARWCDLDGHLLLAQDPWTGLGGEDGVLHPSGRNGLGVRRAWNEVS</sequence>
<dbReference type="PANTHER" id="PTHR48073">
    <property type="entry name" value="O-SUCCINYLBENZOATE SYNTHASE-RELATED"/>
    <property type="match status" value="1"/>
</dbReference>
<dbReference type="SMART" id="SM00922">
    <property type="entry name" value="MR_MLE"/>
    <property type="match status" value="1"/>
</dbReference>
<evidence type="ECO:0000256" key="6">
    <source>
        <dbReference type="RuleBase" id="RU366006"/>
    </source>
</evidence>
<dbReference type="Pfam" id="PF13378">
    <property type="entry name" value="MR_MLE_C"/>
    <property type="match status" value="1"/>
</dbReference>